<evidence type="ECO:0000256" key="1">
    <source>
        <dbReference type="SAM" id="Phobius"/>
    </source>
</evidence>
<dbReference type="Proteomes" id="UP001279410">
    <property type="component" value="Unassembled WGS sequence"/>
</dbReference>
<gene>
    <name evidence="2" type="ORF">AKAME5_003004200</name>
</gene>
<proteinExistence type="predicted"/>
<evidence type="ECO:0000313" key="3">
    <source>
        <dbReference type="Proteomes" id="UP001279410"/>
    </source>
</evidence>
<keyword evidence="1" id="KW-0812">Transmembrane</keyword>
<protein>
    <submittedName>
        <fullName evidence="2">Adenylate cyclase type 5</fullName>
    </submittedName>
</protein>
<feature type="transmembrane region" description="Helical" evidence="1">
    <location>
        <begin position="21"/>
        <end position="40"/>
    </location>
</feature>
<evidence type="ECO:0000313" key="2">
    <source>
        <dbReference type="EMBL" id="GLD63681.1"/>
    </source>
</evidence>
<reference evidence="2" key="1">
    <citation type="submission" date="2022-08" db="EMBL/GenBank/DDBJ databases">
        <title>Genome sequencing of akame (Lates japonicus).</title>
        <authorList>
            <person name="Hashiguchi Y."/>
            <person name="Takahashi H."/>
        </authorList>
    </citation>
    <scope>NUCLEOTIDE SEQUENCE</scope>
    <source>
        <strain evidence="2">Kochi</strain>
    </source>
</reference>
<dbReference type="AlphaFoldDB" id="A0AAD3N258"/>
<sequence>LFPVPLQTLSKRIVQSRLNSTLVGVFTIIIVFISAFINIFTCSSHDLRSCIKAELNISLDSINACHAHLLNYSLNTQHIPCGDDTLVCSFPEAGSFTKDDSEITLSSKGCSFLLCPVV</sequence>
<organism evidence="2 3">
    <name type="scientific">Lates japonicus</name>
    <name type="common">Japanese lates</name>
    <dbReference type="NCBI Taxonomy" id="270547"/>
    <lineage>
        <taxon>Eukaryota</taxon>
        <taxon>Metazoa</taxon>
        <taxon>Chordata</taxon>
        <taxon>Craniata</taxon>
        <taxon>Vertebrata</taxon>
        <taxon>Euteleostomi</taxon>
        <taxon>Actinopterygii</taxon>
        <taxon>Neopterygii</taxon>
        <taxon>Teleostei</taxon>
        <taxon>Neoteleostei</taxon>
        <taxon>Acanthomorphata</taxon>
        <taxon>Carangaria</taxon>
        <taxon>Carangaria incertae sedis</taxon>
        <taxon>Centropomidae</taxon>
        <taxon>Lates</taxon>
    </lineage>
</organism>
<dbReference type="EMBL" id="BRZM01008908">
    <property type="protein sequence ID" value="GLD63681.1"/>
    <property type="molecule type" value="Genomic_DNA"/>
</dbReference>
<feature type="non-terminal residue" evidence="2">
    <location>
        <position position="1"/>
    </location>
</feature>
<comment type="caution">
    <text evidence="2">The sequence shown here is derived from an EMBL/GenBank/DDBJ whole genome shotgun (WGS) entry which is preliminary data.</text>
</comment>
<keyword evidence="3" id="KW-1185">Reference proteome</keyword>
<keyword evidence="1" id="KW-0472">Membrane</keyword>
<accession>A0AAD3N258</accession>
<name>A0AAD3N258_LATJO</name>
<keyword evidence="1" id="KW-1133">Transmembrane helix</keyword>